<dbReference type="PANTHER" id="PTHR21580:SF28">
    <property type="entry name" value="BOREALIN N-TERMINAL DOMAIN-CONTAINING PROTEIN-RELATED"/>
    <property type="match status" value="1"/>
</dbReference>
<comment type="caution">
    <text evidence="2">The sequence shown here is derived from an EMBL/GenBank/DDBJ whole genome shotgun (WGS) entry which is preliminary data.</text>
</comment>
<dbReference type="EMBL" id="MPUH01001122">
    <property type="protein sequence ID" value="OMJ70120.1"/>
    <property type="molecule type" value="Genomic_DNA"/>
</dbReference>
<protein>
    <submittedName>
        <fullName evidence="2">Uncharacterized protein</fullName>
    </submittedName>
</protein>
<dbReference type="InterPro" id="IPR010736">
    <property type="entry name" value="SHIPPO-rpt"/>
</dbReference>
<dbReference type="Proteomes" id="UP000187209">
    <property type="component" value="Unassembled WGS sequence"/>
</dbReference>
<accession>A0A1R2B0G1</accession>
<sequence length="360" mass="39450">MSVSTEKHGPITFKSPRFIPNLEKSPGPGRYNESPSKSCAGFFGKSLREELFKTERTPGPGDYNIKNLSNGPSYTIRKKKNPKNIETPGPGAHSPKFIVKKNTTYTIGNSKRTEIIVSLNTPGPGAYQNKVLKSTPSWSFHGIKNTSFNSTAPGPGRYEALNTSRSISGFSPSKAERPEIFDNINSPGPGSYEAFDIKSSRIKYTIGKAKRSEASSKTPGPGRYNPKSLSHSFSSNFGNEPKKTLEFKSEAPAAGTYSPKPVVRRTPSYTMGKIIDKKIDNGVPGPGTYNSNKRSRPPVTKMSKTMRFIKSYSEKEDLEKPGPGNYDLPSENFKGNVFIAKSKREFVNVTLSPGPGKYNV</sequence>
<feature type="compositionally biased region" description="Basic and acidic residues" evidence="1">
    <location>
        <begin position="240"/>
        <end position="249"/>
    </location>
</feature>
<dbReference type="OrthoDB" id="286690at2759"/>
<dbReference type="InterPro" id="IPR051291">
    <property type="entry name" value="CIMAP"/>
</dbReference>
<name>A0A1R2B0G1_9CILI</name>
<reference evidence="2 3" key="1">
    <citation type="submission" date="2016-11" db="EMBL/GenBank/DDBJ databases">
        <title>The macronuclear genome of Stentor coeruleus: a giant cell with tiny introns.</title>
        <authorList>
            <person name="Slabodnick M."/>
            <person name="Ruby J.G."/>
            <person name="Reiff S.B."/>
            <person name="Swart E.C."/>
            <person name="Gosai S."/>
            <person name="Prabakaran S."/>
            <person name="Witkowska E."/>
            <person name="Larue G.E."/>
            <person name="Fisher S."/>
            <person name="Freeman R.M."/>
            <person name="Gunawardena J."/>
            <person name="Chu W."/>
            <person name="Stover N.A."/>
            <person name="Gregory B.D."/>
            <person name="Nowacki M."/>
            <person name="Derisi J."/>
            <person name="Roy S.W."/>
            <person name="Marshall W.F."/>
            <person name="Sood P."/>
        </authorList>
    </citation>
    <scope>NUCLEOTIDE SEQUENCE [LARGE SCALE GENOMIC DNA]</scope>
    <source>
        <strain evidence="2">WM001</strain>
    </source>
</reference>
<feature type="region of interest" description="Disordered" evidence="1">
    <location>
        <begin position="206"/>
        <end position="301"/>
    </location>
</feature>
<dbReference type="AlphaFoldDB" id="A0A1R2B0G1"/>
<evidence type="ECO:0000313" key="3">
    <source>
        <dbReference type="Proteomes" id="UP000187209"/>
    </source>
</evidence>
<evidence type="ECO:0000256" key="1">
    <source>
        <dbReference type="SAM" id="MobiDB-lite"/>
    </source>
</evidence>
<feature type="compositionally biased region" description="Polar residues" evidence="1">
    <location>
        <begin position="227"/>
        <end position="238"/>
    </location>
</feature>
<evidence type="ECO:0000313" key="2">
    <source>
        <dbReference type="EMBL" id="OMJ70120.1"/>
    </source>
</evidence>
<dbReference type="Pfam" id="PF07004">
    <property type="entry name" value="SHIPPO-rpt"/>
    <property type="match status" value="8"/>
</dbReference>
<proteinExistence type="predicted"/>
<keyword evidence="3" id="KW-1185">Reference proteome</keyword>
<gene>
    <name evidence="2" type="ORF">SteCoe_31974</name>
</gene>
<organism evidence="2 3">
    <name type="scientific">Stentor coeruleus</name>
    <dbReference type="NCBI Taxonomy" id="5963"/>
    <lineage>
        <taxon>Eukaryota</taxon>
        <taxon>Sar</taxon>
        <taxon>Alveolata</taxon>
        <taxon>Ciliophora</taxon>
        <taxon>Postciliodesmatophora</taxon>
        <taxon>Heterotrichea</taxon>
        <taxon>Heterotrichida</taxon>
        <taxon>Stentoridae</taxon>
        <taxon>Stentor</taxon>
    </lineage>
</organism>
<feature type="region of interest" description="Disordered" evidence="1">
    <location>
        <begin position="54"/>
        <end position="96"/>
    </location>
</feature>
<feature type="region of interest" description="Disordered" evidence="1">
    <location>
        <begin position="1"/>
        <end position="37"/>
    </location>
</feature>
<dbReference type="PANTHER" id="PTHR21580">
    <property type="entry name" value="SHIPPO-1-RELATED"/>
    <property type="match status" value="1"/>
</dbReference>